<dbReference type="InterPro" id="IPR036397">
    <property type="entry name" value="RNaseH_sf"/>
</dbReference>
<gene>
    <name evidence="3" type="ORF">GCM10011575_18560</name>
</gene>
<evidence type="ECO:0000259" key="2">
    <source>
        <dbReference type="PROSITE" id="PS50994"/>
    </source>
</evidence>
<dbReference type="EMBL" id="BMMZ01000004">
    <property type="protein sequence ID" value="GGL60347.1"/>
    <property type="molecule type" value="Genomic_DNA"/>
</dbReference>
<accession>A0A917S7N7</accession>
<dbReference type="InterPro" id="IPR012337">
    <property type="entry name" value="RNaseH-like_sf"/>
</dbReference>
<feature type="region of interest" description="Disordered" evidence="1">
    <location>
        <begin position="207"/>
        <end position="229"/>
    </location>
</feature>
<dbReference type="GO" id="GO:0003676">
    <property type="term" value="F:nucleic acid binding"/>
    <property type="evidence" value="ECO:0007669"/>
    <property type="project" value="InterPro"/>
</dbReference>
<reference evidence="3" key="1">
    <citation type="journal article" date="2014" name="Int. J. Syst. Evol. Microbiol.">
        <title>Complete genome sequence of Corynebacterium casei LMG S-19264T (=DSM 44701T), isolated from a smear-ripened cheese.</title>
        <authorList>
            <consortium name="US DOE Joint Genome Institute (JGI-PGF)"/>
            <person name="Walter F."/>
            <person name="Albersmeier A."/>
            <person name="Kalinowski J."/>
            <person name="Ruckert C."/>
        </authorList>
    </citation>
    <scope>NUCLEOTIDE SEQUENCE</scope>
    <source>
        <strain evidence="3">CGMCC 4.7306</strain>
    </source>
</reference>
<dbReference type="PANTHER" id="PTHR35004:SF7">
    <property type="entry name" value="INTEGRASE PROTEIN"/>
    <property type="match status" value="1"/>
</dbReference>
<feature type="domain" description="Integrase catalytic" evidence="2">
    <location>
        <begin position="1"/>
        <end position="129"/>
    </location>
</feature>
<organism evidence="3 4">
    <name type="scientific">Microlunatus endophyticus</name>
    <dbReference type="NCBI Taxonomy" id="1716077"/>
    <lineage>
        <taxon>Bacteria</taxon>
        <taxon>Bacillati</taxon>
        <taxon>Actinomycetota</taxon>
        <taxon>Actinomycetes</taxon>
        <taxon>Propionibacteriales</taxon>
        <taxon>Propionibacteriaceae</taxon>
        <taxon>Microlunatus</taxon>
    </lineage>
</organism>
<sequence length="229" mass="25373">MVETFTTAANTYGPPASTLDLASPTTAWSTPPDCCATGPPATSSNTYAEYLLGALGITQKNGTPFHPQTQGKIERFHQTLKRWLANQPPAETLDQLQTQLDTFRQIYNHHRPHRALDRQTPAQAYTARPKARPTGAPINGFFRVRYDHVGTNGKISLRRAGRMHHLGIGAAHAGKPVTILITDTDVTVIHNGTGNILATNTINPDRTYWRNNQKEPGRWPSSQTPEYER</sequence>
<dbReference type="GO" id="GO:0015074">
    <property type="term" value="P:DNA integration"/>
    <property type="evidence" value="ECO:0007669"/>
    <property type="project" value="InterPro"/>
</dbReference>
<dbReference type="PROSITE" id="PS50994">
    <property type="entry name" value="INTEGRASE"/>
    <property type="match status" value="1"/>
</dbReference>
<keyword evidence="4" id="KW-1185">Reference proteome</keyword>
<dbReference type="AlphaFoldDB" id="A0A917S7N7"/>
<dbReference type="Gene3D" id="3.30.420.10">
    <property type="entry name" value="Ribonuclease H-like superfamily/Ribonuclease H"/>
    <property type="match status" value="1"/>
</dbReference>
<proteinExistence type="predicted"/>
<protein>
    <recommendedName>
        <fullName evidence="2">Integrase catalytic domain-containing protein</fullName>
    </recommendedName>
</protein>
<evidence type="ECO:0000313" key="4">
    <source>
        <dbReference type="Proteomes" id="UP000613840"/>
    </source>
</evidence>
<evidence type="ECO:0000313" key="3">
    <source>
        <dbReference type="EMBL" id="GGL60347.1"/>
    </source>
</evidence>
<dbReference type="Proteomes" id="UP000613840">
    <property type="component" value="Unassembled WGS sequence"/>
</dbReference>
<dbReference type="SUPFAM" id="SSF53098">
    <property type="entry name" value="Ribonuclease H-like"/>
    <property type="match status" value="1"/>
</dbReference>
<dbReference type="InterPro" id="IPR001584">
    <property type="entry name" value="Integrase_cat-core"/>
</dbReference>
<dbReference type="Pfam" id="PF13683">
    <property type="entry name" value="rve_3"/>
    <property type="match status" value="1"/>
</dbReference>
<evidence type="ECO:0000256" key="1">
    <source>
        <dbReference type="SAM" id="MobiDB-lite"/>
    </source>
</evidence>
<reference evidence="3" key="2">
    <citation type="submission" date="2020-09" db="EMBL/GenBank/DDBJ databases">
        <authorList>
            <person name="Sun Q."/>
            <person name="Zhou Y."/>
        </authorList>
    </citation>
    <scope>NUCLEOTIDE SEQUENCE</scope>
    <source>
        <strain evidence="3">CGMCC 4.7306</strain>
    </source>
</reference>
<feature type="compositionally biased region" description="Polar residues" evidence="1">
    <location>
        <begin position="220"/>
        <end position="229"/>
    </location>
</feature>
<name>A0A917S7N7_9ACTN</name>
<dbReference type="PANTHER" id="PTHR35004">
    <property type="entry name" value="TRANSPOSASE RV3428C-RELATED"/>
    <property type="match status" value="1"/>
</dbReference>
<comment type="caution">
    <text evidence="3">The sequence shown here is derived from an EMBL/GenBank/DDBJ whole genome shotgun (WGS) entry which is preliminary data.</text>
</comment>